<organism evidence="1 2">
    <name type="scientific">Ancylostoma ceylanicum</name>
    <dbReference type="NCBI Taxonomy" id="53326"/>
    <lineage>
        <taxon>Eukaryota</taxon>
        <taxon>Metazoa</taxon>
        <taxon>Ecdysozoa</taxon>
        <taxon>Nematoda</taxon>
        <taxon>Chromadorea</taxon>
        <taxon>Rhabditida</taxon>
        <taxon>Rhabditina</taxon>
        <taxon>Rhabditomorpha</taxon>
        <taxon>Strongyloidea</taxon>
        <taxon>Ancylostomatidae</taxon>
        <taxon>Ancylostomatinae</taxon>
        <taxon>Ancylostoma</taxon>
    </lineage>
</organism>
<dbReference type="Proteomes" id="UP000024635">
    <property type="component" value="Unassembled WGS sequence"/>
</dbReference>
<sequence>MATFHRISWCNTLLQKRTDTENIANNAQSVLYIPPKVQICTAKMSAAGVFLVLKVVRAPSAWPPYDVCHDFLPENFGREQIQRQYFFENDLKRRQFHCWEYFLLLSFFGAKSTKGSSVVVFAKTQRQSQCSKYLGLEQHANLVSDSLYRTLVEKRIHTPDIGGTATTSEVIDSVLEFVEKEMEESKWRAR</sequence>
<reference evidence="2" key="1">
    <citation type="journal article" date="2015" name="Nat. Genet.">
        <title>The genome and transcriptome of the zoonotic hookworm Ancylostoma ceylanicum identify infection-specific gene families.</title>
        <authorList>
            <person name="Schwarz E.M."/>
            <person name="Hu Y."/>
            <person name="Antoshechkin I."/>
            <person name="Miller M.M."/>
            <person name="Sternberg P.W."/>
            <person name="Aroian R.V."/>
        </authorList>
    </citation>
    <scope>NUCLEOTIDE SEQUENCE</scope>
    <source>
        <strain evidence="2">HY135</strain>
    </source>
</reference>
<dbReference type="Gene3D" id="3.40.718.10">
    <property type="entry name" value="Isopropylmalate Dehydrogenase"/>
    <property type="match status" value="1"/>
</dbReference>
<dbReference type="OrthoDB" id="10261637at2759"/>
<dbReference type="SUPFAM" id="SSF53659">
    <property type="entry name" value="Isocitrate/Isopropylmalate dehydrogenase-like"/>
    <property type="match status" value="1"/>
</dbReference>
<comment type="caution">
    <text evidence="1">The sequence shown here is derived from an EMBL/GenBank/DDBJ whole genome shotgun (WGS) entry which is preliminary data.</text>
</comment>
<dbReference type="AlphaFoldDB" id="A0A016WB19"/>
<keyword evidence="2" id="KW-1185">Reference proteome</keyword>
<gene>
    <name evidence="1" type="primary">Acey_s0924.g3058</name>
    <name evidence="1" type="ORF">Y032_0924g3058</name>
</gene>
<protein>
    <submittedName>
        <fullName evidence="1">Uncharacterized protein</fullName>
    </submittedName>
</protein>
<proteinExistence type="predicted"/>
<accession>A0A016WB19</accession>
<evidence type="ECO:0000313" key="1">
    <source>
        <dbReference type="EMBL" id="EYC36198.1"/>
    </source>
</evidence>
<evidence type="ECO:0000313" key="2">
    <source>
        <dbReference type="Proteomes" id="UP000024635"/>
    </source>
</evidence>
<name>A0A016WB19_9BILA</name>
<dbReference type="EMBL" id="JARK01000524">
    <property type="protein sequence ID" value="EYC36198.1"/>
    <property type="molecule type" value="Genomic_DNA"/>
</dbReference>